<sequence length="143" mass="15667">MGINHHSWIHGISVVSEDPAWEVLRRSVGTLVRPRGGAGSNWVHFAIATPTVANGNRVRAKSIYLRFKACDGARITTVHVYDGEGLIGNFSGLNLTGFRDLDHFTLPDKQAILFGGPEYILNNLLYGTRLLEAPSIPSNLFVP</sequence>
<name>A0A1W0WA89_HYPEX</name>
<reference evidence="2" key="1">
    <citation type="submission" date="2017-01" db="EMBL/GenBank/DDBJ databases">
        <title>Comparative genomics of anhydrobiosis in the tardigrade Hypsibius dujardini.</title>
        <authorList>
            <person name="Yoshida Y."/>
            <person name="Koutsovoulos G."/>
            <person name="Laetsch D."/>
            <person name="Stevens L."/>
            <person name="Kumar S."/>
            <person name="Horikawa D."/>
            <person name="Ishino K."/>
            <person name="Komine S."/>
            <person name="Tomita M."/>
            <person name="Blaxter M."/>
            <person name="Arakawa K."/>
        </authorList>
    </citation>
    <scope>NUCLEOTIDE SEQUENCE [LARGE SCALE GENOMIC DNA]</scope>
    <source>
        <strain evidence="2">Z151</strain>
    </source>
</reference>
<organism evidence="1 2">
    <name type="scientific">Hypsibius exemplaris</name>
    <name type="common">Freshwater tardigrade</name>
    <dbReference type="NCBI Taxonomy" id="2072580"/>
    <lineage>
        <taxon>Eukaryota</taxon>
        <taxon>Metazoa</taxon>
        <taxon>Ecdysozoa</taxon>
        <taxon>Tardigrada</taxon>
        <taxon>Eutardigrada</taxon>
        <taxon>Parachela</taxon>
        <taxon>Hypsibioidea</taxon>
        <taxon>Hypsibiidae</taxon>
        <taxon>Hypsibius</taxon>
    </lineage>
</organism>
<proteinExistence type="predicted"/>
<protein>
    <submittedName>
        <fullName evidence="1">Uncharacterized protein</fullName>
    </submittedName>
</protein>
<gene>
    <name evidence="1" type="ORF">BV898_13615</name>
</gene>
<dbReference type="EMBL" id="MTYJ01000153">
    <property type="protein sequence ID" value="OQV12136.1"/>
    <property type="molecule type" value="Genomic_DNA"/>
</dbReference>
<dbReference type="Pfam" id="PF20328">
    <property type="entry name" value="DUF6623"/>
    <property type="match status" value="1"/>
</dbReference>
<dbReference type="AlphaFoldDB" id="A0A1W0WA89"/>
<comment type="caution">
    <text evidence="1">The sequence shown here is derived from an EMBL/GenBank/DDBJ whole genome shotgun (WGS) entry which is preliminary data.</text>
</comment>
<dbReference type="Proteomes" id="UP000192578">
    <property type="component" value="Unassembled WGS sequence"/>
</dbReference>
<dbReference type="OrthoDB" id="2340290at2759"/>
<dbReference type="InterPro" id="IPR046731">
    <property type="entry name" value="DUF6623"/>
</dbReference>
<accession>A0A1W0WA89</accession>
<evidence type="ECO:0000313" key="2">
    <source>
        <dbReference type="Proteomes" id="UP000192578"/>
    </source>
</evidence>
<keyword evidence="2" id="KW-1185">Reference proteome</keyword>
<evidence type="ECO:0000313" key="1">
    <source>
        <dbReference type="EMBL" id="OQV12136.1"/>
    </source>
</evidence>